<dbReference type="GO" id="GO:0030010">
    <property type="term" value="P:establishment of cell polarity"/>
    <property type="evidence" value="ECO:0007669"/>
    <property type="project" value="TreeGrafter"/>
</dbReference>
<dbReference type="InterPro" id="IPR035899">
    <property type="entry name" value="DBL_dom_sf"/>
</dbReference>
<comment type="caution">
    <text evidence="2">The sequence shown here is derived from an EMBL/GenBank/DDBJ whole genome shotgun (WGS) entry which is preliminary data.</text>
</comment>
<dbReference type="EMBL" id="JADGJH010006139">
    <property type="protein sequence ID" value="KAJ3078056.1"/>
    <property type="molecule type" value="Genomic_DNA"/>
</dbReference>
<dbReference type="InterPro" id="IPR053026">
    <property type="entry name" value="CDC42_GEF"/>
</dbReference>
<dbReference type="Proteomes" id="UP001211907">
    <property type="component" value="Unassembled WGS sequence"/>
</dbReference>
<dbReference type="Pfam" id="PF06395">
    <property type="entry name" value="CDC24"/>
    <property type="match status" value="1"/>
</dbReference>
<dbReference type="GO" id="GO:0043332">
    <property type="term" value="C:mating projection tip"/>
    <property type="evidence" value="ECO:0007669"/>
    <property type="project" value="TreeGrafter"/>
</dbReference>
<proteinExistence type="predicted"/>
<dbReference type="InterPro" id="IPR010481">
    <property type="entry name" value="Cdc24/Scd1_N"/>
</dbReference>
<keyword evidence="3" id="KW-1185">Reference proteome</keyword>
<reference evidence="2" key="1">
    <citation type="submission" date="2020-05" db="EMBL/GenBank/DDBJ databases">
        <title>Phylogenomic resolution of chytrid fungi.</title>
        <authorList>
            <person name="Stajich J.E."/>
            <person name="Amses K."/>
            <person name="Simmons R."/>
            <person name="Seto K."/>
            <person name="Myers J."/>
            <person name="Bonds A."/>
            <person name="Quandt C.A."/>
            <person name="Barry K."/>
            <person name="Liu P."/>
            <person name="Grigoriev I."/>
            <person name="Longcore J.E."/>
            <person name="James T.Y."/>
        </authorList>
    </citation>
    <scope>NUCLEOTIDE SEQUENCE</scope>
    <source>
        <strain evidence="2">JEL0513</strain>
    </source>
</reference>
<dbReference type="GO" id="GO:0005737">
    <property type="term" value="C:cytoplasm"/>
    <property type="evidence" value="ECO:0007669"/>
    <property type="project" value="TreeGrafter"/>
</dbReference>
<evidence type="ECO:0000313" key="3">
    <source>
        <dbReference type="Proteomes" id="UP001211907"/>
    </source>
</evidence>
<evidence type="ECO:0000313" key="2">
    <source>
        <dbReference type="EMBL" id="KAJ3078056.1"/>
    </source>
</evidence>
<dbReference type="PANTHER" id="PTHR47339">
    <property type="entry name" value="CELL DIVISION CONTROL PROTEIN 24"/>
    <property type="match status" value="1"/>
</dbReference>
<dbReference type="GO" id="GO:0000935">
    <property type="term" value="C:division septum"/>
    <property type="evidence" value="ECO:0007669"/>
    <property type="project" value="TreeGrafter"/>
</dbReference>
<dbReference type="AlphaFoldDB" id="A0AAD5X9N8"/>
<feature type="domain" description="Cdc24/Scd1 N-terminal" evidence="1">
    <location>
        <begin position="70"/>
        <end position="166"/>
    </location>
</feature>
<dbReference type="SUPFAM" id="SSF48065">
    <property type="entry name" value="DBL homology domain (DH-domain)"/>
    <property type="match status" value="1"/>
</dbReference>
<dbReference type="PANTHER" id="PTHR47339:SF1">
    <property type="entry name" value="CELL DIVISION CONTROL PROTEIN 24"/>
    <property type="match status" value="1"/>
</dbReference>
<evidence type="ECO:0000259" key="1">
    <source>
        <dbReference type="Pfam" id="PF06395"/>
    </source>
</evidence>
<name>A0AAD5X9N8_9FUNG</name>
<accession>A0AAD5X9N8</accession>
<gene>
    <name evidence="2" type="ORF">HK100_010845</name>
</gene>
<feature type="non-terminal residue" evidence="2">
    <location>
        <position position="237"/>
    </location>
</feature>
<organism evidence="2 3">
    <name type="scientific">Physocladia obscura</name>
    <dbReference type="NCBI Taxonomy" id="109957"/>
    <lineage>
        <taxon>Eukaryota</taxon>
        <taxon>Fungi</taxon>
        <taxon>Fungi incertae sedis</taxon>
        <taxon>Chytridiomycota</taxon>
        <taxon>Chytridiomycota incertae sedis</taxon>
        <taxon>Chytridiomycetes</taxon>
        <taxon>Chytridiales</taxon>
        <taxon>Chytriomycetaceae</taxon>
        <taxon>Physocladia</taxon>
    </lineage>
</organism>
<protein>
    <recommendedName>
        <fullName evidence="1">Cdc24/Scd1 N-terminal domain-containing protein</fullName>
    </recommendedName>
</protein>
<dbReference type="GO" id="GO:0031106">
    <property type="term" value="P:septin ring organization"/>
    <property type="evidence" value="ECO:0007669"/>
    <property type="project" value="TreeGrafter"/>
</dbReference>
<sequence length="237" mass="26845">MPALPSTQPTLLHNNFSNTSAGPKPLFQRCVDLIATLYSFPLFEFFLFPNGIDEYLVPSLDESQMPTIDNPIEILWHTFKLGAPLCIVYNELATATSGKFLEPADISSVAPGNYPNIPCKDNLFRFVSACTEMNIPLAKELGGISELYKDNTAGFMKFLRLVEDVVYRIQIANNMPFPRDLPFSTEAPKEIINPLDNRSRVIKEIVETERAYLFSLEELQRYEHELKTSKLLSSEMV</sequence>
<dbReference type="GO" id="GO:0005634">
    <property type="term" value="C:nucleus"/>
    <property type="evidence" value="ECO:0007669"/>
    <property type="project" value="TreeGrafter"/>
</dbReference>